<organism evidence="1 2">
    <name type="scientific">Pleurodeles waltl</name>
    <name type="common">Iberian ribbed newt</name>
    <dbReference type="NCBI Taxonomy" id="8319"/>
    <lineage>
        <taxon>Eukaryota</taxon>
        <taxon>Metazoa</taxon>
        <taxon>Chordata</taxon>
        <taxon>Craniata</taxon>
        <taxon>Vertebrata</taxon>
        <taxon>Euteleostomi</taxon>
        <taxon>Amphibia</taxon>
        <taxon>Batrachia</taxon>
        <taxon>Caudata</taxon>
        <taxon>Salamandroidea</taxon>
        <taxon>Salamandridae</taxon>
        <taxon>Pleurodelinae</taxon>
        <taxon>Pleurodeles</taxon>
    </lineage>
</organism>
<sequence length="194" mass="20598">MLSDGNLILSLRNRKLGSNCVGKGVACRSGANEASVAGSVAQPGNDQLRLDDWVAPPSASQLHSSSSEREVQGDKFATLALAGANIVELEQAGAGEQRVGKVLGSLCGERWMVLDRCDLCPTEESPRSMFALLTVPDFLSRPEPALPTSPCQSCACVSTCTSASFYARVTYSNCMTRTVFPFSLEKAAIESCEL</sequence>
<dbReference type="AlphaFoldDB" id="A0AAV7RS29"/>
<dbReference type="EMBL" id="JANPWB010000009">
    <property type="protein sequence ID" value="KAJ1155094.1"/>
    <property type="molecule type" value="Genomic_DNA"/>
</dbReference>
<gene>
    <name evidence="1" type="ORF">NDU88_007830</name>
</gene>
<keyword evidence="2" id="KW-1185">Reference proteome</keyword>
<reference evidence="1" key="1">
    <citation type="journal article" date="2022" name="bioRxiv">
        <title>Sequencing and chromosome-scale assembly of the giantPleurodeles waltlgenome.</title>
        <authorList>
            <person name="Brown T."/>
            <person name="Elewa A."/>
            <person name="Iarovenko S."/>
            <person name="Subramanian E."/>
            <person name="Araus A.J."/>
            <person name="Petzold A."/>
            <person name="Susuki M."/>
            <person name="Suzuki K.-i.T."/>
            <person name="Hayashi T."/>
            <person name="Toyoda A."/>
            <person name="Oliveira C."/>
            <person name="Osipova E."/>
            <person name="Leigh N.D."/>
            <person name="Simon A."/>
            <person name="Yun M.H."/>
        </authorList>
    </citation>
    <scope>NUCLEOTIDE SEQUENCE</scope>
    <source>
        <strain evidence="1">20211129_DDA</strain>
        <tissue evidence="1">Liver</tissue>
    </source>
</reference>
<evidence type="ECO:0000313" key="2">
    <source>
        <dbReference type="Proteomes" id="UP001066276"/>
    </source>
</evidence>
<dbReference type="Proteomes" id="UP001066276">
    <property type="component" value="Chromosome 5"/>
</dbReference>
<comment type="caution">
    <text evidence="1">The sequence shown here is derived from an EMBL/GenBank/DDBJ whole genome shotgun (WGS) entry which is preliminary data.</text>
</comment>
<accession>A0AAV7RS29</accession>
<name>A0AAV7RS29_PLEWA</name>
<evidence type="ECO:0000313" key="1">
    <source>
        <dbReference type="EMBL" id="KAJ1155094.1"/>
    </source>
</evidence>
<proteinExistence type="predicted"/>
<protein>
    <submittedName>
        <fullName evidence="1">Uncharacterized protein</fullName>
    </submittedName>
</protein>